<proteinExistence type="predicted"/>
<keyword evidence="2" id="KW-1185">Reference proteome</keyword>
<accession>A0A7J7N3L5</accession>
<evidence type="ECO:0000313" key="2">
    <source>
        <dbReference type="Proteomes" id="UP000541444"/>
    </source>
</evidence>
<name>A0A7J7N3L5_9MAGN</name>
<dbReference type="AlphaFoldDB" id="A0A7J7N3L5"/>
<reference evidence="1 2" key="1">
    <citation type="journal article" date="2020" name="IScience">
        <title>Genome Sequencing of the Endangered Kingdonia uniflora (Circaeasteraceae, Ranunculales) Reveals Potential Mechanisms of Evolutionary Specialization.</title>
        <authorList>
            <person name="Sun Y."/>
            <person name="Deng T."/>
            <person name="Zhang A."/>
            <person name="Moore M.J."/>
            <person name="Landis J.B."/>
            <person name="Lin N."/>
            <person name="Zhang H."/>
            <person name="Zhang X."/>
            <person name="Huang J."/>
            <person name="Zhang X."/>
            <person name="Sun H."/>
            <person name="Wang H."/>
        </authorList>
    </citation>
    <scope>NUCLEOTIDE SEQUENCE [LARGE SCALE GENOMIC DNA]</scope>
    <source>
        <strain evidence="1">TB1705</strain>
        <tissue evidence="1">Leaf</tissue>
    </source>
</reference>
<protein>
    <submittedName>
        <fullName evidence="1">Uncharacterized protein</fullName>
    </submittedName>
</protein>
<comment type="caution">
    <text evidence="1">The sequence shown here is derived from an EMBL/GenBank/DDBJ whole genome shotgun (WGS) entry which is preliminary data.</text>
</comment>
<sequence length="72" mass="8911">MSIMPSLSIKYLSTNSFRKNIYKLIFRLHEWKRYTPFVNIFSDKEPIYFNMFHTVMLNWIVYNHNRCFIVIV</sequence>
<evidence type="ECO:0000313" key="1">
    <source>
        <dbReference type="EMBL" id="KAF6161723.1"/>
    </source>
</evidence>
<gene>
    <name evidence="1" type="ORF">GIB67_017378</name>
</gene>
<dbReference type="EMBL" id="JACGCM010001104">
    <property type="protein sequence ID" value="KAF6161723.1"/>
    <property type="molecule type" value="Genomic_DNA"/>
</dbReference>
<dbReference type="Proteomes" id="UP000541444">
    <property type="component" value="Unassembled WGS sequence"/>
</dbReference>
<organism evidence="1 2">
    <name type="scientific">Kingdonia uniflora</name>
    <dbReference type="NCBI Taxonomy" id="39325"/>
    <lineage>
        <taxon>Eukaryota</taxon>
        <taxon>Viridiplantae</taxon>
        <taxon>Streptophyta</taxon>
        <taxon>Embryophyta</taxon>
        <taxon>Tracheophyta</taxon>
        <taxon>Spermatophyta</taxon>
        <taxon>Magnoliopsida</taxon>
        <taxon>Ranunculales</taxon>
        <taxon>Circaeasteraceae</taxon>
        <taxon>Kingdonia</taxon>
    </lineage>
</organism>